<sequence length="52" mass="5461">MVNPASDRVYVFSQRSARIVSGIVVTFARPRTESAHAGGGVYAIAEGNPRAA</sequence>
<proteinExistence type="predicted"/>
<accession>A0ABU5ZH90</accession>
<gene>
    <name evidence="1" type="ORF">VF724_06040</name>
</gene>
<protein>
    <submittedName>
        <fullName evidence="1">Uncharacterized protein</fullName>
    </submittedName>
</protein>
<dbReference type="RefSeq" id="WP_371753332.1">
    <property type="nucleotide sequence ID" value="NZ_JAYJLD010000006.1"/>
</dbReference>
<keyword evidence="2" id="KW-1185">Reference proteome</keyword>
<evidence type="ECO:0000313" key="1">
    <source>
        <dbReference type="EMBL" id="MEB3101222.1"/>
    </source>
</evidence>
<name>A0ABU5ZH90_9BACL</name>
<comment type="caution">
    <text evidence="1">The sequence shown here is derived from an EMBL/GenBank/DDBJ whole genome shotgun (WGS) entry which is preliminary data.</text>
</comment>
<organism evidence="1 2">
    <name type="scientific">Ferviditalea candida</name>
    <dbReference type="NCBI Taxonomy" id="3108399"/>
    <lineage>
        <taxon>Bacteria</taxon>
        <taxon>Bacillati</taxon>
        <taxon>Bacillota</taxon>
        <taxon>Bacilli</taxon>
        <taxon>Bacillales</taxon>
        <taxon>Paenibacillaceae</taxon>
        <taxon>Ferviditalea</taxon>
    </lineage>
</organism>
<dbReference type="Proteomes" id="UP001310386">
    <property type="component" value="Unassembled WGS sequence"/>
</dbReference>
<reference evidence="1" key="1">
    <citation type="submission" date="2023-12" db="EMBL/GenBank/DDBJ databases">
        <title>Fervidustalea candida gen. nov., sp. nov., a novel member of the family Paenibacillaceae isolated from a geothermal area.</title>
        <authorList>
            <person name="Li W.-J."/>
            <person name="Jiao J.-Y."/>
            <person name="Chen Y."/>
        </authorList>
    </citation>
    <scope>NUCLEOTIDE SEQUENCE</scope>
    <source>
        <strain evidence="1">SYSU GA230002</strain>
    </source>
</reference>
<evidence type="ECO:0000313" key="2">
    <source>
        <dbReference type="Proteomes" id="UP001310386"/>
    </source>
</evidence>
<dbReference type="EMBL" id="JAYJLD010000006">
    <property type="protein sequence ID" value="MEB3101222.1"/>
    <property type="molecule type" value="Genomic_DNA"/>
</dbReference>